<feature type="compositionally biased region" description="Low complexity" evidence="5">
    <location>
        <begin position="60"/>
        <end position="69"/>
    </location>
</feature>
<feature type="compositionally biased region" description="Acidic residues" evidence="5">
    <location>
        <begin position="546"/>
        <end position="567"/>
    </location>
</feature>
<dbReference type="PANTHER" id="PTHR14212:SF0">
    <property type="entry name" value="U4_U6 SMALL NUCLEAR RIBONUCLEOPROTEIN PRP3"/>
    <property type="match status" value="1"/>
</dbReference>
<evidence type="ECO:0000259" key="7">
    <source>
        <dbReference type="Pfam" id="PF08572"/>
    </source>
</evidence>
<gene>
    <name evidence="8" type="ORF">D9611_006543</name>
</gene>
<reference evidence="8 9" key="1">
    <citation type="journal article" date="2020" name="ISME J.">
        <title>Uncovering the hidden diversity of litter-decomposition mechanisms in mushroom-forming fungi.</title>
        <authorList>
            <person name="Floudas D."/>
            <person name="Bentzer J."/>
            <person name="Ahren D."/>
            <person name="Johansson T."/>
            <person name="Persson P."/>
            <person name="Tunlid A."/>
        </authorList>
    </citation>
    <scope>NUCLEOTIDE SEQUENCE [LARGE SCALE GENOMIC DNA]</scope>
    <source>
        <strain evidence="8 9">CBS 175.51</strain>
    </source>
</reference>
<feature type="region of interest" description="Disordered" evidence="5">
    <location>
        <begin position="416"/>
        <end position="446"/>
    </location>
</feature>
<dbReference type="PANTHER" id="PTHR14212">
    <property type="entry name" value="U4/U6-ASSOCIATED RNA SPLICING FACTOR-RELATED"/>
    <property type="match status" value="1"/>
</dbReference>
<feature type="compositionally biased region" description="Acidic residues" evidence="5">
    <location>
        <begin position="525"/>
        <end position="536"/>
    </location>
</feature>
<dbReference type="CDD" id="cd24162">
    <property type="entry name" value="Prp3_C"/>
    <property type="match status" value="1"/>
</dbReference>
<evidence type="ECO:0000256" key="5">
    <source>
        <dbReference type="SAM" id="MobiDB-lite"/>
    </source>
</evidence>
<accession>A0A8H5C899</accession>
<feature type="domain" description="Pre-mRNA-splicing factor 3" evidence="7">
    <location>
        <begin position="227"/>
        <end position="431"/>
    </location>
</feature>
<feature type="compositionally biased region" description="Gly residues" evidence="5">
    <location>
        <begin position="131"/>
        <end position="140"/>
    </location>
</feature>
<evidence type="ECO:0000256" key="2">
    <source>
        <dbReference type="ARBA" id="ARBA00022664"/>
    </source>
</evidence>
<evidence type="ECO:0000256" key="3">
    <source>
        <dbReference type="ARBA" id="ARBA00023187"/>
    </source>
</evidence>
<dbReference type="GO" id="GO:0046540">
    <property type="term" value="C:U4/U6 x U5 tri-snRNP complex"/>
    <property type="evidence" value="ECO:0007669"/>
    <property type="project" value="InterPro"/>
</dbReference>
<proteinExistence type="predicted"/>
<feature type="compositionally biased region" description="Gly residues" evidence="5">
    <location>
        <begin position="211"/>
        <end position="220"/>
    </location>
</feature>
<evidence type="ECO:0008006" key="10">
    <source>
        <dbReference type="Google" id="ProtNLM"/>
    </source>
</evidence>
<keyword evidence="4" id="KW-0539">Nucleus</keyword>
<feature type="compositionally biased region" description="Low complexity" evidence="5">
    <location>
        <begin position="101"/>
        <end position="126"/>
    </location>
</feature>
<feature type="domain" description="Small nuclear ribonucleoprotein Prp3 C-terminal" evidence="6">
    <location>
        <begin position="454"/>
        <end position="642"/>
    </location>
</feature>
<feature type="compositionally biased region" description="Basic and acidic residues" evidence="5">
    <location>
        <begin position="71"/>
        <end position="84"/>
    </location>
</feature>
<evidence type="ECO:0000313" key="8">
    <source>
        <dbReference type="EMBL" id="KAF5336534.1"/>
    </source>
</evidence>
<sequence length="653" mass="70405">MKNLGAQTRGAPPTTTTTAPPSTLPARPAGGIAAPTPKVPLAPPSSASRVVLGGAPTPSPSQSSAPTPTEEIARKVAEAKRRVAEAQSKLAVKDNPYMALASSRSSGAPHSAAASRADSRRPSSSATPVGDSGGQRGAGLGMAAHPLLLDQTPILNQSKKDRYKPMQPKFASIKANVRNAIATPPPVVPSPSPSVSANPYTAGAAAIGGGAGGGGGGGGEEVVFEGAPKERSGRGFRFNPRGKYVAMANQMRADQQLEDLKQRIAESARKAGLDAELGIEKSIKRAPPPAAEWWDSTLLPNGKYDDIEEVGLDALPIRTQDSPITIYVQHPIPIPAPGDKNKAVLKPLMLTTKEQKKMRKLRRKEALQDKRDRIRMGLLPPDPPKVRLANLMRVLTSDAVQDPTRVEARVRREVAMRKHGHEKANAERKLTEEQRREKKESKKAGEERKGIYGAVYKIKTLSDPAHQFKVRKNADQLNLTGLCIFNPSFNMVYVEGAPKFMKNYKRLMLHRIAWTEAARPRNVDDVELQSDAGDEKDDGKDKEDGEGAGEGLEDPESDVDLGNEEEGVGASSGAGAGKGKKKKEEGGEGDAERSLEDNRCDLVWEGALRERAFSGFKARSCVSDRDAKDALGERMKGYWDMAKNWRGEEEELF</sequence>
<dbReference type="AlphaFoldDB" id="A0A8H5C899"/>
<evidence type="ECO:0000256" key="4">
    <source>
        <dbReference type="ARBA" id="ARBA00023242"/>
    </source>
</evidence>
<dbReference type="Pfam" id="PF08572">
    <property type="entry name" value="PRP3"/>
    <property type="match status" value="1"/>
</dbReference>
<dbReference type="Proteomes" id="UP000541558">
    <property type="component" value="Unassembled WGS sequence"/>
</dbReference>
<keyword evidence="3" id="KW-0508">mRNA splicing</keyword>
<evidence type="ECO:0000259" key="6">
    <source>
        <dbReference type="Pfam" id="PF06544"/>
    </source>
</evidence>
<dbReference type="InterPro" id="IPR010541">
    <property type="entry name" value="Prp3_C"/>
</dbReference>
<dbReference type="OrthoDB" id="10264544at2759"/>
<name>A0A8H5C899_9AGAR</name>
<evidence type="ECO:0000256" key="1">
    <source>
        <dbReference type="ARBA" id="ARBA00004123"/>
    </source>
</evidence>
<protein>
    <recommendedName>
        <fullName evidence="10">PRP3-domain-containing protein</fullName>
    </recommendedName>
</protein>
<evidence type="ECO:0000313" key="9">
    <source>
        <dbReference type="Proteomes" id="UP000541558"/>
    </source>
</evidence>
<feature type="compositionally biased region" description="Basic and acidic residues" evidence="5">
    <location>
        <begin position="582"/>
        <end position="597"/>
    </location>
</feature>
<feature type="region of interest" description="Disordered" evidence="5">
    <location>
        <begin position="524"/>
        <end position="597"/>
    </location>
</feature>
<feature type="compositionally biased region" description="Low complexity" evidence="5">
    <location>
        <begin position="11"/>
        <end position="29"/>
    </location>
</feature>
<feature type="region of interest" description="Disordered" evidence="5">
    <location>
        <begin position="211"/>
        <end position="238"/>
    </location>
</feature>
<dbReference type="Pfam" id="PF06544">
    <property type="entry name" value="Prp3_C"/>
    <property type="match status" value="1"/>
</dbReference>
<dbReference type="InterPro" id="IPR027104">
    <property type="entry name" value="Prp3"/>
</dbReference>
<keyword evidence="2" id="KW-0507">mRNA processing</keyword>
<comment type="subcellular location">
    <subcellularLocation>
        <location evidence="1">Nucleus</location>
    </subcellularLocation>
</comment>
<dbReference type="GO" id="GO:0000398">
    <property type="term" value="P:mRNA splicing, via spliceosome"/>
    <property type="evidence" value="ECO:0007669"/>
    <property type="project" value="InterPro"/>
</dbReference>
<dbReference type="InterPro" id="IPR013881">
    <property type="entry name" value="Pre-mRNA_splic_Prp3_dom"/>
</dbReference>
<dbReference type="EMBL" id="JAACJK010000058">
    <property type="protein sequence ID" value="KAF5336534.1"/>
    <property type="molecule type" value="Genomic_DNA"/>
</dbReference>
<feature type="region of interest" description="Disordered" evidence="5">
    <location>
        <begin position="1"/>
        <end position="145"/>
    </location>
</feature>
<organism evidence="8 9">
    <name type="scientific">Ephemerocybe angulata</name>
    <dbReference type="NCBI Taxonomy" id="980116"/>
    <lineage>
        <taxon>Eukaryota</taxon>
        <taxon>Fungi</taxon>
        <taxon>Dikarya</taxon>
        <taxon>Basidiomycota</taxon>
        <taxon>Agaricomycotina</taxon>
        <taxon>Agaricomycetes</taxon>
        <taxon>Agaricomycetidae</taxon>
        <taxon>Agaricales</taxon>
        <taxon>Agaricineae</taxon>
        <taxon>Psathyrellaceae</taxon>
        <taxon>Ephemerocybe</taxon>
    </lineage>
</organism>
<comment type="caution">
    <text evidence="8">The sequence shown here is derived from an EMBL/GenBank/DDBJ whole genome shotgun (WGS) entry which is preliminary data.</text>
</comment>
<keyword evidence="9" id="KW-1185">Reference proteome</keyword>